<dbReference type="Gene3D" id="1.10.540.10">
    <property type="entry name" value="Acyl-CoA dehydrogenase/oxidase, N-terminal domain"/>
    <property type="match status" value="1"/>
</dbReference>
<evidence type="ECO:0000313" key="15">
    <source>
        <dbReference type="Proteomes" id="UP001458880"/>
    </source>
</evidence>
<dbReference type="Gene3D" id="1.20.140.10">
    <property type="entry name" value="Butyryl-CoA Dehydrogenase, subunit A, domain 3"/>
    <property type="match status" value="2"/>
</dbReference>
<feature type="domain" description="Acyl-CoA dehydrogenase/oxidase C-terminal" evidence="10">
    <location>
        <begin position="327"/>
        <end position="433"/>
    </location>
</feature>
<dbReference type="EMBL" id="JASPKY010000029">
    <property type="protein sequence ID" value="KAK9751305.1"/>
    <property type="molecule type" value="Genomic_DNA"/>
</dbReference>
<dbReference type="GO" id="GO:0050660">
    <property type="term" value="F:flavin adenine dinucleotide binding"/>
    <property type="evidence" value="ECO:0007669"/>
    <property type="project" value="InterPro"/>
</dbReference>
<dbReference type="AlphaFoldDB" id="A0AAW1MXQ8"/>
<sequence length="634" mass="71420">MMFTLSKLPKRNILSNTNYSQILTERIKAITAKNYSTEVAVKDDAASKELARTIEWISSIRPKHYKKRPQKPPFAKNLFLGVFDTDILAYPEALDKKMVELLEKDIPPIKDFFENVDDKRQKHITKNYLENLSKLKLIGLQASIFNGGRQLTLTETCRYLEEMSENSSRIGVVDSEMLGIQILTKYGTAEQQRKYLYRIMNGEVMVSFCAAEINTNNAELFQTKAVFSSDKNAWVLNGVKKSIVNGSVADILIVLAESEKINDKGLKENAVNAFIVEKGYGGITSTPCEVAGLDETDISNVAFENTAVPAENLIGEIDSGRAVLTRLLKNASNNFVKRCLKIDAGSNTLLNADAVQFKIGELAVALYAIESTTYLTAGLFDQYENQDCELEAAIVKLISTQYSHDSITGIMNFMGAATYLKNDECNRLYRDSLGHLLLNEPVDSLKLTIALLGLQHAGKSLTNTIKILRNPLFNPSIILKRLWTQKRHVEDNPRLTMMLHEYLHPSCIQAAEFLEYAVFRLQFATETLLSRHGPEIVNKHVELNYLSECIADIYVMTAVLARASRSYCIGLRHADIEMDIAIGFVSKAVERVRINAKKIWSGPYNTADEKFMKIGEYAIKQKEYFPSHPLKRNY</sequence>
<dbReference type="Pfam" id="PF21343">
    <property type="entry name" value="ACAD9-ACADV_C"/>
    <property type="match status" value="1"/>
</dbReference>
<accession>A0AAW1MXQ8</accession>
<evidence type="ECO:0000256" key="9">
    <source>
        <dbReference type="RuleBase" id="RU362125"/>
    </source>
</evidence>
<dbReference type="Proteomes" id="UP001458880">
    <property type="component" value="Unassembled WGS sequence"/>
</dbReference>
<evidence type="ECO:0000256" key="5">
    <source>
        <dbReference type="ARBA" id="ARBA00022827"/>
    </source>
</evidence>
<evidence type="ECO:0000256" key="7">
    <source>
        <dbReference type="ARBA" id="ARBA00023002"/>
    </source>
</evidence>
<feature type="domain" description="Acyl-CoA dehydrogenase/oxidase N-terminal" evidence="12">
    <location>
        <begin position="94"/>
        <end position="203"/>
    </location>
</feature>
<dbReference type="PANTHER" id="PTHR43884">
    <property type="entry name" value="ACYL-COA DEHYDROGENASE"/>
    <property type="match status" value="1"/>
</dbReference>
<keyword evidence="6" id="KW-0809">Transit peptide</keyword>
<comment type="subcellular location">
    <subcellularLocation>
        <location evidence="2">Mitochondrion</location>
    </subcellularLocation>
</comment>
<keyword evidence="4 9" id="KW-0285">Flavoprotein</keyword>
<reference evidence="14 15" key="1">
    <citation type="journal article" date="2024" name="BMC Genomics">
        <title>De novo assembly and annotation of Popillia japonica's genome with initial clues to its potential as an invasive pest.</title>
        <authorList>
            <person name="Cucini C."/>
            <person name="Boschi S."/>
            <person name="Funari R."/>
            <person name="Cardaioli E."/>
            <person name="Iannotti N."/>
            <person name="Marturano G."/>
            <person name="Paoli F."/>
            <person name="Bruttini M."/>
            <person name="Carapelli A."/>
            <person name="Frati F."/>
            <person name="Nardi F."/>
        </authorList>
    </citation>
    <scope>NUCLEOTIDE SEQUENCE [LARGE SCALE GENOMIC DNA]</scope>
    <source>
        <strain evidence="14">DMR45628</strain>
    </source>
</reference>
<evidence type="ECO:0000256" key="1">
    <source>
        <dbReference type="ARBA" id="ARBA00001974"/>
    </source>
</evidence>
<evidence type="ECO:0000256" key="8">
    <source>
        <dbReference type="ARBA" id="ARBA00023128"/>
    </source>
</evidence>
<dbReference type="GO" id="GO:0006631">
    <property type="term" value="P:fatty acid metabolic process"/>
    <property type="evidence" value="ECO:0007669"/>
    <property type="project" value="UniProtKB-ARBA"/>
</dbReference>
<evidence type="ECO:0000256" key="3">
    <source>
        <dbReference type="ARBA" id="ARBA00009347"/>
    </source>
</evidence>
<dbReference type="InterPro" id="IPR036250">
    <property type="entry name" value="AcylCo_DH-like_C"/>
</dbReference>
<dbReference type="Pfam" id="PF02771">
    <property type="entry name" value="Acyl-CoA_dh_N"/>
    <property type="match status" value="1"/>
</dbReference>
<evidence type="ECO:0000259" key="12">
    <source>
        <dbReference type="Pfam" id="PF02771"/>
    </source>
</evidence>
<dbReference type="Pfam" id="PF00441">
    <property type="entry name" value="Acyl-CoA_dh_1"/>
    <property type="match status" value="1"/>
</dbReference>
<keyword evidence="15" id="KW-1185">Reference proteome</keyword>
<name>A0AAW1MXQ8_POPJA</name>
<comment type="caution">
    <text evidence="14">The sequence shown here is derived from an EMBL/GenBank/DDBJ whole genome shotgun (WGS) entry which is preliminary data.</text>
</comment>
<dbReference type="Pfam" id="PF02770">
    <property type="entry name" value="Acyl-CoA_dh_M"/>
    <property type="match status" value="1"/>
</dbReference>
<evidence type="ECO:0000256" key="2">
    <source>
        <dbReference type="ARBA" id="ARBA00004173"/>
    </source>
</evidence>
<feature type="domain" description="ACAD9/ACADV-like C-terminal" evidence="13">
    <location>
        <begin position="509"/>
        <end position="623"/>
    </location>
</feature>
<comment type="similarity">
    <text evidence="3 9">Belongs to the acyl-CoA dehydrogenase family.</text>
</comment>
<dbReference type="PANTHER" id="PTHR43884:SF9">
    <property type="entry name" value="COMPLEX I ASSEMBLY FACTOR ACAD9, MITOCHONDRIAL"/>
    <property type="match status" value="1"/>
</dbReference>
<dbReference type="Gene3D" id="2.40.110.10">
    <property type="entry name" value="Butyryl-CoA Dehydrogenase, subunit A, domain 2"/>
    <property type="match status" value="1"/>
</dbReference>
<proteinExistence type="inferred from homology"/>
<dbReference type="SUPFAM" id="SSF56645">
    <property type="entry name" value="Acyl-CoA dehydrogenase NM domain-like"/>
    <property type="match status" value="1"/>
</dbReference>
<dbReference type="InterPro" id="IPR009100">
    <property type="entry name" value="AcylCoA_DH/oxidase_NM_dom_sf"/>
</dbReference>
<keyword evidence="5 9" id="KW-0274">FAD</keyword>
<evidence type="ECO:0000313" key="14">
    <source>
        <dbReference type="EMBL" id="KAK9751305.1"/>
    </source>
</evidence>
<dbReference type="InterPro" id="IPR046373">
    <property type="entry name" value="Acyl-CoA_Oxase/DH_mid-dom_sf"/>
</dbReference>
<dbReference type="InterPro" id="IPR049448">
    <property type="entry name" value="ACAD9/ACADV-like_C"/>
</dbReference>
<keyword evidence="7 9" id="KW-0560">Oxidoreductase</keyword>
<evidence type="ECO:0000259" key="13">
    <source>
        <dbReference type="Pfam" id="PF21343"/>
    </source>
</evidence>
<dbReference type="InterPro" id="IPR013786">
    <property type="entry name" value="AcylCoA_DH/ox_N"/>
</dbReference>
<dbReference type="InterPro" id="IPR009075">
    <property type="entry name" value="AcylCo_DH/oxidase_C"/>
</dbReference>
<comment type="cofactor">
    <cofactor evidence="1 9">
        <name>FAD</name>
        <dbReference type="ChEBI" id="CHEBI:57692"/>
    </cofactor>
</comment>
<evidence type="ECO:0000256" key="6">
    <source>
        <dbReference type="ARBA" id="ARBA00022946"/>
    </source>
</evidence>
<dbReference type="InterPro" id="IPR006091">
    <property type="entry name" value="Acyl-CoA_Oxase/DH_mid-dom"/>
</dbReference>
<organism evidence="14 15">
    <name type="scientific">Popillia japonica</name>
    <name type="common">Japanese beetle</name>
    <dbReference type="NCBI Taxonomy" id="7064"/>
    <lineage>
        <taxon>Eukaryota</taxon>
        <taxon>Metazoa</taxon>
        <taxon>Ecdysozoa</taxon>
        <taxon>Arthropoda</taxon>
        <taxon>Hexapoda</taxon>
        <taxon>Insecta</taxon>
        <taxon>Pterygota</taxon>
        <taxon>Neoptera</taxon>
        <taxon>Endopterygota</taxon>
        <taxon>Coleoptera</taxon>
        <taxon>Polyphaga</taxon>
        <taxon>Scarabaeiformia</taxon>
        <taxon>Scarabaeidae</taxon>
        <taxon>Rutelinae</taxon>
        <taxon>Popillia</taxon>
    </lineage>
</organism>
<evidence type="ECO:0000259" key="10">
    <source>
        <dbReference type="Pfam" id="PF00441"/>
    </source>
</evidence>
<dbReference type="SUPFAM" id="SSF47203">
    <property type="entry name" value="Acyl-CoA dehydrogenase C-terminal domain-like"/>
    <property type="match status" value="1"/>
</dbReference>
<evidence type="ECO:0000256" key="4">
    <source>
        <dbReference type="ARBA" id="ARBA00022630"/>
    </source>
</evidence>
<keyword evidence="8" id="KW-0496">Mitochondrion</keyword>
<protein>
    <submittedName>
        <fullName evidence="14">Acyl-CoA dehydrogenase, middle domain</fullName>
    </submittedName>
</protein>
<feature type="domain" description="Acyl-CoA oxidase/dehydrogenase middle" evidence="11">
    <location>
        <begin position="217"/>
        <end position="305"/>
    </location>
</feature>
<dbReference type="GO" id="GO:0003995">
    <property type="term" value="F:acyl-CoA dehydrogenase activity"/>
    <property type="evidence" value="ECO:0007669"/>
    <property type="project" value="TreeGrafter"/>
</dbReference>
<dbReference type="InterPro" id="IPR037069">
    <property type="entry name" value="AcylCoA_DH/ox_N_sf"/>
</dbReference>
<gene>
    <name evidence="14" type="ORF">QE152_g5074</name>
</gene>
<dbReference type="GO" id="GO:0005739">
    <property type="term" value="C:mitochondrion"/>
    <property type="evidence" value="ECO:0007669"/>
    <property type="project" value="UniProtKB-SubCell"/>
</dbReference>
<evidence type="ECO:0000259" key="11">
    <source>
        <dbReference type="Pfam" id="PF02770"/>
    </source>
</evidence>